<organism evidence="5 6">
    <name type="scientific">Saprolegnia diclina (strain VS20)</name>
    <dbReference type="NCBI Taxonomy" id="1156394"/>
    <lineage>
        <taxon>Eukaryota</taxon>
        <taxon>Sar</taxon>
        <taxon>Stramenopiles</taxon>
        <taxon>Oomycota</taxon>
        <taxon>Saprolegniomycetes</taxon>
        <taxon>Saprolegniales</taxon>
        <taxon>Saprolegniaceae</taxon>
        <taxon>Saprolegnia</taxon>
    </lineage>
</organism>
<dbReference type="STRING" id="1156394.T0RVX1"/>
<reference evidence="5 6" key="1">
    <citation type="submission" date="2012-04" db="EMBL/GenBank/DDBJ databases">
        <title>The Genome Sequence of Saprolegnia declina VS20.</title>
        <authorList>
            <consortium name="The Broad Institute Genome Sequencing Platform"/>
            <person name="Russ C."/>
            <person name="Nusbaum C."/>
            <person name="Tyler B."/>
            <person name="van West P."/>
            <person name="Dieguez-Uribeondo J."/>
            <person name="de Bruijn I."/>
            <person name="Tripathy S."/>
            <person name="Jiang R."/>
            <person name="Young S.K."/>
            <person name="Zeng Q."/>
            <person name="Gargeya S."/>
            <person name="Fitzgerald M."/>
            <person name="Haas B."/>
            <person name="Abouelleil A."/>
            <person name="Alvarado L."/>
            <person name="Arachchi H.M."/>
            <person name="Berlin A."/>
            <person name="Chapman S.B."/>
            <person name="Goldberg J."/>
            <person name="Griggs A."/>
            <person name="Gujja S."/>
            <person name="Hansen M."/>
            <person name="Howarth C."/>
            <person name="Imamovic A."/>
            <person name="Larimer J."/>
            <person name="McCowen C."/>
            <person name="Montmayeur A."/>
            <person name="Murphy C."/>
            <person name="Neiman D."/>
            <person name="Pearson M."/>
            <person name="Priest M."/>
            <person name="Roberts A."/>
            <person name="Saif S."/>
            <person name="Shea T."/>
            <person name="Sisk P."/>
            <person name="Sykes S."/>
            <person name="Wortman J."/>
            <person name="Nusbaum C."/>
            <person name="Birren B."/>
        </authorList>
    </citation>
    <scope>NUCLEOTIDE SEQUENCE [LARGE SCALE GENOMIC DNA]</scope>
    <source>
        <strain evidence="5 6">VS20</strain>
    </source>
</reference>
<dbReference type="InterPro" id="IPR000569">
    <property type="entry name" value="HECT_dom"/>
</dbReference>
<evidence type="ECO:0000313" key="6">
    <source>
        <dbReference type="Proteomes" id="UP000030762"/>
    </source>
</evidence>
<dbReference type="PROSITE" id="PS50237">
    <property type="entry name" value="HECT"/>
    <property type="match status" value="1"/>
</dbReference>
<dbReference type="eggNOG" id="KOG2242">
    <property type="taxonomic scope" value="Eukaryota"/>
</dbReference>
<feature type="domain" description="HECT" evidence="4">
    <location>
        <begin position="3183"/>
        <end position="3521"/>
    </location>
</feature>
<dbReference type="InterPro" id="IPR001870">
    <property type="entry name" value="B30.2/SPRY"/>
</dbReference>
<evidence type="ECO:0000259" key="4">
    <source>
        <dbReference type="PROSITE" id="PS50237"/>
    </source>
</evidence>
<dbReference type="Proteomes" id="UP000030762">
    <property type="component" value="Unassembled WGS sequence"/>
</dbReference>
<dbReference type="Gene3D" id="3.40.50.150">
    <property type="entry name" value="Vaccinia Virus protein VP39"/>
    <property type="match status" value="1"/>
</dbReference>
<dbReference type="PROSITE" id="PS50188">
    <property type="entry name" value="B302_SPRY"/>
    <property type="match status" value="1"/>
</dbReference>
<dbReference type="RefSeq" id="XP_008610055.1">
    <property type="nucleotide sequence ID" value="XM_008611833.1"/>
</dbReference>
<dbReference type="InterPro" id="IPR042469">
    <property type="entry name" value="HECTD3"/>
</dbReference>
<dbReference type="Pfam" id="PF00632">
    <property type="entry name" value="HECT"/>
    <property type="match status" value="1"/>
</dbReference>
<dbReference type="InterPro" id="IPR009060">
    <property type="entry name" value="UBA-like_sf"/>
</dbReference>
<dbReference type="SMART" id="SM00449">
    <property type="entry name" value="SPRY"/>
    <property type="match status" value="1"/>
</dbReference>
<dbReference type="InterPro" id="IPR043136">
    <property type="entry name" value="B30.2/SPRY_sf"/>
</dbReference>
<dbReference type="PANTHER" id="PTHR46654">
    <property type="entry name" value="E3 UBIQUITIN-PROTEIN LIGASE HECTD3"/>
    <property type="match status" value="1"/>
</dbReference>
<dbReference type="SUPFAM" id="SSF53335">
    <property type="entry name" value="S-adenosyl-L-methionine-dependent methyltransferases"/>
    <property type="match status" value="1"/>
</dbReference>
<dbReference type="InterPro" id="IPR013320">
    <property type="entry name" value="ConA-like_dom_sf"/>
</dbReference>
<dbReference type="SUPFAM" id="SSF46934">
    <property type="entry name" value="UBA-like"/>
    <property type="match status" value="1"/>
</dbReference>
<keyword evidence="6" id="KW-1185">Reference proteome</keyword>
<dbReference type="VEuPathDB" id="FungiDB:SDRG_06073"/>
<proteinExistence type="predicted"/>
<evidence type="ECO:0000256" key="2">
    <source>
        <dbReference type="PROSITE-ProRule" id="PRU00104"/>
    </source>
</evidence>
<dbReference type="Pfam" id="PF01135">
    <property type="entry name" value="PCMT"/>
    <property type="match status" value="1"/>
</dbReference>
<accession>T0RVX1</accession>
<evidence type="ECO:0000256" key="1">
    <source>
        <dbReference type="ARBA" id="ARBA00022786"/>
    </source>
</evidence>
<dbReference type="OrthoDB" id="8068875at2759"/>
<dbReference type="Gene3D" id="3.30.2160.10">
    <property type="entry name" value="Hect, E3 ligase catalytic domain"/>
    <property type="match status" value="1"/>
</dbReference>
<dbReference type="InterPro" id="IPR035983">
    <property type="entry name" value="Hect_E3_ubiquitin_ligase"/>
</dbReference>
<dbReference type="eggNOG" id="KOG1426">
    <property type="taxonomic scope" value="Eukaryota"/>
</dbReference>
<dbReference type="EMBL" id="JH767147">
    <property type="protein sequence ID" value="EQC36634.1"/>
    <property type="molecule type" value="Genomic_DNA"/>
</dbReference>
<dbReference type="Gene3D" id="2.60.120.920">
    <property type="match status" value="1"/>
</dbReference>
<dbReference type="InParanoid" id="T0RVX1"/>
<dbReference type="SUPFAM" id="SSF49899">
    <property type="entry name" value="Concanavalin A-like lectins/glucanases"/>
    <property type="match status" value="1"/>
</dbReference>
<dbReference type="InterPro" id="IPR029063">
    <property type="entry name" value="SAM-dependent_MTases_sf"/>
</dbReference>
<gene>
    <name evidence="5" type="ORF">SDRG_06073</name>
</gene>
<dbReference type="GO" id="GO:0004842">
    <property type="term" value="F:ubiquitin-protein transferase activity"/>
    <property type="evidence" value="ECO:0007669"/>
    <property type="project" value="InterPro"/>
</dbReference>
<dbReference type="Gene3D" id="3.90.1750.10">
    <property type="entry name" value="Hect, E3 ligase catalytic domains"/>
    <property type="match status" value="1"/>
</dbReference>
<dbReference type="Pfam" id="PF00622">
    <property type="entry name" value="SPRY"/>
    <property type="match status" value="1"/>
</dbReference>
<dbReference type="EMBL" id="JH767147">
    <property type="protein sequence ID" value="EQC36633.1"/>
    <property type="molecule type" value="Genomic_DNA"/>
</dbReference>
<feature type="active site" description="Glycyl thioester intermediate" evidence="2">
    <location>
        <position position="3498"/>
    </location>
</feature>
<dbReference type="CDD" id="cd02440">
    <property type="entry name" value="AdoMet_MTases"/>
    <property type="match status" value="1"/>
</dbReference>
<name>T0RVX1_SAPDV</name>
<feature type="domain" description="B30.2/SPRY" evidence="3">
    <location>
        <begin position="1710"/>
        <end position="1896"/>
    </location>
</feature>
<sequence length="3544" mass="394857">MEHAKDIVLDGHEPSTFLRHGWLPGVAELLGQATFRTLLQEALPTPAHLADEYHPPHFHPASIGLNWSDHRSSMDVELLECILFRRRSAFLSALVTPKPPTSVDPDTPPLSSMEKRTQEGAAVFSPSNMDQELVDEESVYIGQSILLSLLVSQHCPESLRSTLTDVFSAHCKTLSETLVKLLASPSTTWSPMLFLSLLGGLLMLVDAPELVLSTRIALDAIPLLGRLQAAIVESGVTEAFSHSDKRKVDDASSVFHPLKRQRTTQYSIRLDEGPSSSSSSNHLSFATAVQIMLDSVESTMAGPTSDLGLQHSYESSTAGLRSEDIDCVRMIMLYLNVSGQTAKQLLRASKTASMILPSSVSMFVQVMLYVATHPSHLPLMQIEMEMECIKMSLSLLFELQMTITAVEHQEEPVQVLHEDVHQKLMRWKGAMAVLLSLGWTINTSGWYRLEFFKVPHGVPHLQDAKRMLTKYIAICELRLKQLSDTHAYLHQQQQIRLSKTESPEMAFACPWTAHTFLSANELVDHVTRVEPWLRTMVYTRFHKLFWQPPSAHGTFSATTFPSYSSCRHEVLASCGPSPAFFWHQFLQHVAHVQTRLEAHLVQLPLPSNALAFDCLHVVPLTPSQDVDFALAAVYPTETRLVQALAPPSTSSSSGASQFLRALQDGPLSEAMETWLCDIRGPLRRKATPGIARVERLVLSLGLMLSDAVVAKIESGMDDAGLQLVVGPWRQFCMWLEQHAQSQPSSLATLEAWCLFLHQIWVGPSMALWTQEPSTQHALTSLFVFLRAMADTPLTLPLRQTVLMQRRVVWLQLLGLHLLAASSPSVPGHRRALHVLLDVCHRPNVLQRATSRGWHDLVLQSQQWSLPADAAPLLHCLWQQPIASVSTLRRNRCQEGALRLLLQAPMLSEATWASALSMVAASSPTNADVTQLVVDFLRRVVDDATLVEKATALARIALAWLAVPDETSPWRDAIVDPLLAQLPHWPLATQRQVLSLLPTLLLHVAPASAVVQFLLCLTACQEACDAPHPTFVGGRVVLSDGAVYSDPSLSFQALDVLRQLYASPLWANCVRDALDTALRHDYMDAKDEAVMDQLLALGALMLTTTAISPAYALFPGQRVAATPADDASIEALSQAQVTRGVLLSLRVDPKTCRASASCLFLSRSVASLYYTTQCSVGLLALASPIVACLPSDLAGHCASIERQLEVRPNVLATPLGLWLLHALCTLLDLGQIDKHKWTAWLLDVAVAPSTIPVPACVQSCLALQPPTYWQAQGVYRSMAAECDRIARLVASTGSSPVLSGLRIHPRRPEVAAAASPHRASTRLPIDDILTPTLLSKLSNTPPQVADSDDMARLLNMGWSAPICAYVLRYYPGNFDGALQWLTYEGNSEDVHRLRVTGAQPPPDPPLVPRMRPELKNALLSPYSEGHSDDYFYHHVPVVEALRQVPRECFVPHLYLKDVEVDNAVQHPLGYTVPNMAQCNQLVHALDVKPGVSVLDVGTGSGYFATLLAHLYGDRLRVTSWERDVHRLAYAYLHMARSVTSLHGEPLRRPSFFDAIEFRVCDAFAPTDDCHGAVFDRVHVGASCPRESVQLLFELVADHGIMVIPIDGTLHRIEKTARHWHDCRCLVLGALSIESLVAPSVELLAQVTPTLQHRTVHVAQGLHAFEERASAEKPLVLSWNAEDPYASPMSPHHAWCAPLLTRHMAVRIESETNELVQRGLSDAGFVVVRLGGARCQLQELSLGVKISDASLKVSNRGSFGTACANVAVRGGGRWFYEIRIGTSKVIQIGWVLPGFDPNPESGLGVGDDAFSYAYDGRRKKKWFCGRNEEYCKQMCKAGDVVGCLLDLDAGTMTFYLNGVSLGVAFSGLERDIVHGGYAPACSMDGGESVWFNFGATPFLYPPPPSPPFCALTHFTYRPLPTPPTLPLARVVSVDHDAGRVVVVCANNVEHVVPIDSVRPIDEPLASWMPPSLASSDLRAIKESLATHEAIAGLRYWLLASMRPSLRLADQARLLEVTSEGRVCPQHLCLDNVRDDDAAWMRETMTSQLQQRQVPEMMVVEASRHPLSTRLIAVSVNVSSCLKMIRTHLGDVDAHLEKGQTRAAFTLLQRITDVVLEKTNRESGDHLQRCRLALDKVYQAIRTADMSYHHEMNLHLDHLISLEHRRNPRPMLEKVMELKKALQAFEELVAPTSIVPIETVHGKYVGIASATSLLVEFDTRTSRSHWKLVFYADAACTRRLPWVLSRDGLRPFVVPASHFYYSFVPDVAANMTAEWGYAFRVTPYRTASPPLWAPWPVDASLLPREWSSTTNLVEWLQTALVYCRIPGARLKEDVMAWVLRVLPSSLDPTSVTKPLLEHFLYCALPELNVLFRDSVRWQLHNHRYFQMLLQLCTSLIAALPSYAPPSYSVEAFGYHAEVHPWHADLVATIDGLRQLQVAHVVDVARWRPVVESHFHSLRVLKEALKQFEASVKSDVQRWHKNRRECWLRQVEQAYHPALLAPLLCVFNDTLSASSRDGGWSSEKTKWLRSVHAACTVGAIARQLLVLAGCIDTDAHSPAWSCQSYDWRKAVVNLTKEPFLVDTLLPAAAIWCDGSLLPDVAESAPRAQTIFEDNAKLFRVREARNVHVLGSFEDLVLLRKLSIRIPKKYSNTPVVAGLVFVYHESPTAHDMEKLREYDHFTSDKYEAYVTAMRQQQMIPLPGDPIGYFDVGSPHFLQGNNVITVVPEFAIMGRVVVIKLLRCYNIRAMEDLADAVKRDEEHGGPKDRALHNPVYLWCYKPHEEWLAYPLDVEYMLETQYQAYCSGESLASHADNVVVGGDHVVVDFTRMLMQTPSGDELNKMSTLCRVKRLVVSVDLKVKLTAHHSMEVEYVGLYGLAGQAAQDAYSSWTLQYHNKFTNAVIKSAPSGAADHEIYRVLSEKAPVYGFPTLSASVAFHVLYGEIVVVSRRLGRWGRLLQHPGAPDAWVLLDSHQPSFFRIPRAQAAAHAAVPWLLDVFCVAPAGDAYKGVIVADLPHFVSTTLVDVVNKLREVRGRCALSLVANDVSQFFDSDAGRVASQSLQSFSLPVLMGRLDILRHLNQRLVPYVMLLGIGSTLSTQHPTWLAGLVTHAKSLLFLETKMAVWKKIWSESYSLERSSEVVSINRHIAFKVRPELMASRSSLDMDRLRDAYASTVFCQLFDELRHTPPALLRRNDGKSWFTKFKGEPSIDDGGLYRETNATICYELNHGLVPLFGLCANGQNADGLHQNTLVPNVSCLRWVECCDWYSFVGVLMGIATQNLEEVFPIALARPIWKLLVGEQLWPNDLDSFDAATARTLAFLRDPAMDQETFDAAFPDLTFTCLLNDVVEVEISPNGRRRRVDFGDRLAYAAALEQYKLHQFDEAVGYIARGLQSIVHAELLTIFTWKELELLVCGRPTLNMELLKKKTEYSPDMDSHDTLVLRFWRTLASFTSDEQQQFLQFVWGRSRLPFSEVDFGTYTFKLVRHMSGGNPDEYLPVAHTCFFQLELPNYSSDEIMKAKLLYAMTHCTSIVDEEQAAQQRDIALWDS</sequence>
<dbReference type="InterPro" id="IPR003877">
    <property type="entry name" value="SPRY_dom"/>
</dbReference>
<dbReference type="PANTHER" id="PTHR46654:SF1">
    <property type="entry name" value="E3 UBIQUITIN-PROTEIN LIGASE HECTD3"/>
    <property type="match status" value="1"/>
</dbReference>
<dbReference type="RefSeq" id="XP_008610054.1">
    <property type="nucleotide sequence ID" value="XM_008611832.1"/>
</dbReference>
<evidence type="ECO:0000313" key="5">
    <source>
        <dbReference type="EMBL" id="EQC36633.1"/>
    </source>
</evidence>
<evidence type="ECO:0000259" key="3">
    <source>
        <dbReference type="PROSITE" id="PS50188"/>
    </source>
</evidence>
<dbReference type="SUPFAM" id="SSF56204">
    <property type="entry name" value="Hect, E3 ligase catalytic domain"/>
    <property type="match status" value="1"/>
</dbReference>
<keyword evidence="1 2" id="KW-0833">Ubl conjugation pathway</keyword>
<protein>
    <recommendedName>
        <fullName evidence="7">B30.2/SPRY domain-containing protein</fullName>
    </recommendedName>
</protein>
<dbReference type="GeneID" id="19946800"/>
<evidence type="ECO:0008006" key="7">
    <source>
        <dbReference type="Google" id="ProtNLM"/>
    </source>
</evidence>
<dbReference type="Gene3D" id="3.30.2410.10">
    <property type="entry name" value="Hect, E3 ligase catalytic domain"/>
    <property type="match status" value="1"/>
</dbReference>
<dbReference type="OMA" id="CARVERQ"/>
<dbReference type="SMART" id="SM00119">
    <property type="entry name" value="HECTc"/>
    <property type="match status" value="1"/>
</dbReference>